<dbReference type="InterPro" id="IPR053156">
    <property type="entry name" value="T6SS_TssM-like"/>
</dbReference>
<evidence type="ECO:0000259" key="5">
    <source>
        <dbReference type="Pfam" id="PF14331"/>
    </source>
</evidence>
<keyword evidence="2" id="KW-0472">Membrane</keyword>
<dbReference type="InterPro" id="IPR010623">
    <property type="entry name" value="IcmF_C"/>
</dbReference>
<organism evidence="7 8">
    <name type="scientific">Phyllobacterium leguminum</name>
    <dbReference type="NCBI Taxonomy" id="314237"/>
    <lineage>
        <taxon>Bacteria</taxon>
        <taxon>Pseudomonadati</taxon>
        <taxon>Pseudomonadota</taxon>
        <taxon>Alphaproteobacteria</taxon>
        <taxon>Hyphomicrobiales</taxon>
        <taxon>Phyllobacteriaceae</taxon>
        <taxon>Phyllobacterium</taxon>
    </lineage>
</organism>
<protein>
    <submittedName>
        <fullName evidence="7">Type VI secretion system protein ImpL</fullName>
    </submittedName>
</protein>
<keyword evidence="2" id="KW-1133">Transmembrane helix</keyword>
<feature type="domain" description="Type VI secretion system IcmF C-terminal" evidence="3">
    <location>
        <begin position="1089"/>
        <end position="1194"/>
    </location>
</feature>
<dbReference type="EMBL" id="QJTF01000032">
    <property type="protein sequence ID" value="PYE85287.1"/>
    <property type="molecule type" value="Genomic_DNA"/>
</dbReference>
<dbReference type="PANTHER" id="PTHR36153">
    <property type="entry name" value="INNER MEMBRANE PROTEIN-RELATED"/>
    <property type="match status" value="1"/>
</dbReference>
<accession>A0A318SZQ9</accession>
<dbReference type="PANTHER" id="PTHR36153:SF5">
    <property type="entry name" value="EXPORTED PROTEIN"/>
    <property type="match status" value="1"/>
</dbReference>
<evidence type="ECO:0000256" key="2">
    <source>
        <dbReference type="SAM" id="Phobius"/>
    </source>
</evidence>
<feature type="domain" description="Type VI secretion system component TssM1 helical" evidence="6">
    <location>
        <begin position="983"/>
        <end position="1079"/>
    </location>
</feature>
<name>A0A318SZQ9_9HYPH</name>
<evidence type="ECO:0000259" key="4">
    <source>
        <dbReference type="Pfam" id="PF06761"/>
    </source>
</evidence>
<feature type="transmembrane region" description="Helical" evidence="2">
    <location>
        <begin position="20"/>
        <end position="37"/>
    </location>
</feature>
<evidence type="ECO:0000313" key="7">
    <source>
        <dbReference type="EMBL" id="PYE85287.1"/>
    </source>
</evidence>
<evidence type="ECO:0000259" key="6">
    <source>
        <dbReference type="Pfam" id="PF21070"/>
    </source>
</evidence>
<feature type="transmembrane region" description="Helical" evidence="2">
    <location>
        <begin position="57"/>
        <end position="78"/>
    </location>
</feature>
<proteinExistence type="predicted"/>
<keyword evidence="8" id="KW-1185">Reference proteome</keyword>
<dbReference type="Proteomes" id="UP000247454">
    <property type="component" value="Unassembled WGS sequence"/>
</dbReference>
<dbReference type="InterPro" id="IPR017731">
    <property type="entry name" value="TssM1-like"/>
</dbReference>
<dbReference type="Pfam" id="PF14331">
    <property type="entry name" value="IcmF-related_N"/>
    <property type="match status" value="1"/>
</dbReference>
<evidence type="ECO:0000256" key="1">
    <source>
        <dbReference type="SAM" id="MobiDB-lite"/>
    </source>
</evidence>
<dbReference type="InterPro" id="IPR025743">
    <property type="entry name" value="TssM1_N"/>
</dbReference>
<dbReference type="Pfam" id="PF21070">
    <property type="entry name" value="IcmF_helical"/>
    <property type="match status" value="1"/>
</dbReference>
<dbReference type="RefSeq" id="WP_110754512.1">
    <property type="nucleotide sequence ID" value="NZ_QJTF01000032.1"/>
</dbReference>
<dbReference type="Pfam" id="PF06761">
    <property type="entry name" value="IcmF-related"/>
    <property type="match status" value="1"/>
</dbReference>
<gene>
    <name evidence="7" type="ORF">C7477_1329</name>
</gene>
<feature type="domain" description="Type VI secretion system component TssM1 N-terminal" evidence="5">
    <location>
        <begin position="221"/>
        <end position="477"/>
    </location>
</feature>
<dbReference type="Pfam" id="PF06744">
    <property type="entry name" value="IcmF_C"/>
    <property type="match status" value="1"/>
</dbReference>
<dbReference type="OrthoDB" id="9758229at2"/>
<evidence type="ECO:0000313" key="8">
    <source>
        <dbReference type="Proteomes" id="UP000247454"/>
    </source>
</evidence>
<feature type="domain" description="IcmF-related" evidence="4">
    <location>
        <begin position="529"/>
        <end position="851"/>
    </location>
</feature>
<keyword evidence="2" id="KW-0812">Transmembrane</keyword>
<sequence length="1215" mass="137609">MRSLLSQFLRKLLSTVRSGLFVWTGVLIALSLFIWFYGPRFQYVDYAPFGPVTNRVIAIGVLVVLWGINNFFMARRAAREKPKAKREMVEKPRDQVEEQILLLRQSFRNAMQTIREKWTGRERGGRSIYALPWYLVLGPATSGKTSLIIESDLKFPLSHLLNDGDVKTARSTGLPQYWVTSDSVLFDMPGSWLGRSLKDEGSEQQAPEEGADGSLNAPDGKRRLWSAFLDLLVEYRPRRPINGVVLCVDATELVRATDETRTNLAADIHGKLVEIAERLGTRFTVHVVMTKLDRLAGFKDFFAQFSRQEREQPLGFSFPIFDEVNADQWIESFDQQFEGFIKRVNDDIIDRLYIQRDTETRRNTYVFSRELASLGPIAGEFLKRALHSDKFSTPPLVRGIYFTSVKQQGVPFNALLARVARDYHMFAPILPAYSGHSTRFFAENVFSRVIFREAGLAGDNKAVERRKRLALNGTILASVLGLLIFGFLLKEAMQDNSARAANILATSRDFVKLPRDAKPEDAKDEAQFLPALNAIAAANQEFPGWKDKADARRYLTLYQGRRVGPKVEEAYEELLRQRFVPTLALQVKKEMDRLGQSKETATSDQRLDALRVYLLLGDLQRRRELDSSGETASLGRKAIVAWMQANWQQRFEGAAPVQGDLLRHLEYALDTDRIEVPIDRQAVAATQSALREVPRDVRLYRSLQALSERQVPGGIGFRREIGPSFDIVFKQKGDAGVRTQPDIVIPYFFTKRGFHEFFVPKNDSLSVIAVEDAWVIGEREHVKYSPEDLEAFRDKIRHRYATDYINAWSNGLNGLNIVDFRNLDDATRVLEEINGPANPFGRLLMLVKNQTEIYDAKPVDQNAEQPKTEIAFDKNREHGLRIARAFADLSRIVTAGDKEKPFFEELMGTLGGLETYVHTIQSEERLSSKPVALEKAQERAKLQGDDPIYIIRRTGANLPQPFSKFFTQLADNSWTVVLAAAKHDLQTVWQDNVYRTFNVTLAPRYPFNTNARDEVTLQEFQQFFGPKGDFDSFFDQHLKTFINEHTGEPVVIDGQSLAVSDEFLKQVNSVRRIRDIFFDTEGVPTLRYTVEPLSLSGKMSRAVLNIEGQLVPYSHGPTRPIGILWPNALSSKQDMSQVSVFGTGGVSGTAGLSFQGLWSSYRLFDKAQISDVKPESVDLSFNVGGGKVKYRVRMSATENPFATRPLSTIKLPEQL</sequence>
<comment type="caution">
    <text evidence="7">The sequence shown here is derived from an EMBL/GenBank/DDBJ whole genome shotgun (WGS) entry which is preliminary data.</text>
</comment>
<feature type="transmembrane region" description="Helical" evidence="2">
    <location>
        <begin position="469"/>
        <end position="489"/>
    </location>
</feature>
<dbReference type="InterPro" id="IPR048677">
    <property type="entry name" value="TssM1_hel"/>
</dbReference>
<evidence type="ECO:0000259" key="3">
    <source>
        <dbReference type="Pfam" id="PF06744"/>
    </source>
</evidence>
<dbReference type="AlphaFoldDB" id="A0A318SZQ9"/>
<reference evidence="7 8" key="1">
    <citation type="submission" date="2018-06" db="EMBL/GenBank/DDBJ databases">
        <title>Genomic Encyclopedia of Type Strains, Phase III (KMG-III): the genomes of soil and plant-associated and newly described type strains.</title>
        <authorList>
            <person name="Whitman W."/>
        </authorList>
    </citation>
    <scope>NUCLEOTIDE SEQUENCE [LARGE SCALE GENOMIC DNA]</scope>
    <source>
        <strain evidence="7 8">ORS 1419</strain>
    </source>
</reference>
<dbReference type="NCBIfam" id="TIGR03348">
    <property type="entry name" value="VI_IcmF"/>
    <property type="match status" value="1"/>
</dbReference>
<dbReference type="InterPro" id="IPR009612">
    <property type="entry name" value="IcmF-rel"/>
</dbReference>
<feature type="region of interest" description="Disordered" evidence="1">
    <location>
        <begin position="197"/>
        <end position="218"/>
    </location>
</feature>